<dbReference type="PANTHER" id="PTHR42080:SF3">
    <property type="entry name" value="SRR1-LIKE DOMAIN-CONTAINING PROTEIN"/>
    <property type="match status" value="1"/>
</dbReference>
<dbReference type="EMBL" id="JAZGSY010000053">
    <property type="protein sequence ID" value="KAL1842122.1"/>
    <property type="molecule type" value="Genomic_DNA"/>
</dbReference>
<gene>
    <name evidence="3" type="ORF">VTJ49DRAFT_6001</name>
</gene>
<reference evidence="3 4" key="1">
    <citation type="journal article" date="2024" name="Commun. Biol.">
        <title>Comparative genomic analysis of thermophilic fungi reveals convergent evolutionary adaptations and gene losses.</title>
        <authorList>
            <person name="Steindorff A.S."/>
            <person name="Aguilar-Pontes M.V."/>
            <person name="Robinson A.J."/>
            <person name="Andreopoulos B."/>
            <person name="LaButti K."/>
            <person name="Kuo A."/>
            <person name="Mondo S."/>
            <person name="Riley R."/>
            <person name="Otillar R."/>
            <person name="Haridas S."/>
            <person name="Lipzen A."/>
            <person name="Grimwood J."/>
            <person name="Schmutz J."/>
            <person name="Clum A."/>
            <person name="Reid I.D."/>
            <person name="Moisan M.C."/>
            <person name="Butler G."/>
            <person name="Nguyen T.T.M."/>
            <person name="Dewar K."/>
            <person name="Conant G."/>
            <person name="Drula E."/>
            <person name="Henrissat B."/>
            <person name="Hansel C."/>
            <person name="Singer S."/>
            <person name="Hutchinson M.I."/>
            <person name="de Vries R.P."/>
            <person name="Natvig D.O."/>
            <person name="Powell A.J."/>
            <person name="Tsang A."/>
            <person name="Grigoriev I.V."/>
        </authorList>
    </citation>
    <scope>NUCLEOTIDE SEQUENCE [LARGE SCALE GENOMIC DNA]</scope>
    <source>
        <strain evidence="3 4">CBS 620.91</strain>
    </source>
</reference>
<dbReference type="Proteomes" id="UP001583172">
    <property type="component" value="Unassembled WGS sequence"/>
</dbReference>
<proteinExistence type="predicted"/>
<dbReference type="PANTHER" id="PTHR42080">
    <property type="entry name" value="SRR1 DOMAIN-CONTAINING PROTEIN"/>
    <property type="match status" value="1"/>
</dbReference>
<feature type="domain" description="SRR1-like" evidence="2">
    <location>
        <begin position="363"/>
        <end position="433"/>
    </location>
</feature>
<keyword evidence="4" id="KW-1185">Reference proteome</keyword>
<feature type="compositionally biased region" description="Low complexity" evidence="1">
    <location>
        <begin position="11"/>
        <end position="23"/>
    </location>
</feature>
<dbReference type="InterPro" id="IPR012942">
    <property type="entry name" value="SRR1-like"/>
</dbReference>
<evidence type="ECO:0000256" key="1">
    <source>
        <dbReference type="SAM" id="MobiDB-lite"/>
    </source>
</evidence>
<sequence>MASSHEPALADDPGQPGGIQPPDGLEDVDIDDSPPMGNFMVLAETMDPLLTVDEKRQVRIAAYQLIRERYNGGVKLFTKDLFRDVVRVFDSAAADSERDSSAPRPHVVSVTGLDGVVVDFPIQIGEVYPFSPFGSNAVCVKTKPQLHYNTIESLLHDRDIDVFSISRAFLPVEVCHATEFRHPITGERVEPWPNVGYDVVKHRFDRARQTFEASNRWETIKTHLSVALGLLGGGANFEPGDDGNGHVRRTNPASRGPAPTATPVRNIVAFALSTMSVAENRYDMAETSATQHAMLVVIRDFFQDQVVVAWRAGAIRPWDIAVAAPSTTTPTTTTRTTTINPRDLETPPPPTSDVLAGHPAPFPCIVQDPVYTPVDKQVLAEAGITVVDDPRAFLAVDEASVLVSINPDVPVRQIVADIARPAVMVWNRVYKEEAAEDGVLSTDPASQRVLDMIEEYIELPFPARIDDEHFSGDLAIYIRKDICARGLFEDDQSGI</sequence>
<evidence type="ECO:0000259" key="2">
    <source>
        <dbReference type="Pfam" id="PF07985"/>
    </source>
</evidence>
<comment type="caution">
    <text evidence="3">The sequence shown here is derived from an EMBL/GenBank/DDBJ whole genome shotgun (WGS) entry which is preliminary data.</text>
</comment>
<evidence type="ECO:0000313" key="4">
    <source>
        <dbReference type="Proteomes" id="UP001583172"/>
    </source>
</evidence>
<protein>
    <recommendedName>
        <fullName evidence="2">SRR1-like domain-containing protein</fullName>
    </recommendedName>
</protein>
<feature type="compositionally biased region" description="Low complexity" evidence="1">
    <location>
        <begin position="327"/>
        <end position="338"/>
    </location>
</feature>
<feature type="region of interest" description="Disordered" evidence="1">
    <location>
        <begin position="326"/>
        <end position="347"/>
    </location>
</feature>
<name>A0ABR3VK57_HUMIN</name>
<evidence type="ECO:0000313" key="3">
    <source>
        <dbReference type="EMBL" id="KAL1842122.1"/>
    </source>
</evidence>
<dbReference type="Pfam" id="PF07985">
    <property type="entry name" value="SRR1"/>
    <property type="match status" value="1"/>
</dbReference>
<accession>A0ABR3VK57</accession>
<organism evidence="3 4">
    <name type="scientific">Humicola insolens</name>
    <name type="common">Soft-rot fungus</name>
    <dbReference type="NCBI Taxonomy" id="85995"/>
    <lineage>
        <taxon>Eukaryota</taxon>
        <taxon>Fungi</taxon>
        <taxon>Dikarya</taxon>
        <taxon>Ascomycota</taxon>
        <taxon>Pezizomycotina</taxon>
        <taxon>Sordariomycetes</taxon>
        <taxon>Sordariomycetidae</taxon>
        <taxon>Sordariales</taxon>
        <taxon>Chaetomiaceae</taxon>
        <taxon>Mycothermus</taxon>
    </lineage>
</organism>
<feature type="region of interest" description="Disordered" evidence="1">
    <location>
        <begin position="1"/>
        <end position="31"/>
    </location>
</feature>